<reference evidence="5" key="1">
    <citation type="submission" date="2018-12" db="EMBL/GenBank/DDBJ databases">
        <title>Tengunoibacter tsumagoiensis gen. nov., sp. nov., Dictyobacter kobayashii sp. nov., D. alpinus sp. nov., and D. joshuensis sp. nov. and description of Dictyobacteraceae fam. nov. within the order Ktedonobacterales isolated from Tengu-no-mugimeshi.</title>
        <authorList>
            <person name="Wang C.M."/>
            <person name="Zheng Y."/>
            <person name="Sakai Y."/>
            <person name="Toyoda A."/>
            <person name="Minakuchi Y."/>
            <person name="Abe K."/>
            <person name="Yokota A."/>
            <person name="Yabe S."/>
        </authorList>
    </citation>
    <scope>NUCLEOTIDE SEQUENCE [LARGE SCALE GENOMIC DNA]</scope>
    <source>
        <strain evidence="5">Uno3</strain>
    </source>
</reference>
<accession>A0A402A5Z6</accession>
<name>A0A402A5Z6_9CHLR</name>
<keyword evidence="5" id="KW-1185">Reference proteome</keyword>
<dbReference type="AlphaFoldDB" id="A0A402A5Z6"/>
<gene>
    <name evidence="4" type="ORF">KTT_43680</name>
</gene>
<keyword evidence="2" id="KW-1133">Transmembrane helix</keyword>
<feature type="transmembrane region" description="Helical" evidence="2">
    <location>
        <begin position="171"/>
        <end position="188"/>
    </location>
</feature>
<dbReference type="PROSITE" id="PS50885">
    <property type="entry name" value="HAMP"/>
    <property type="match status" value="1"/>
</dbReference>
<dbReference type="InterPro" id="IPR003660">
    <property type="entry name" value="HAMP_dom"/>
</dbReference>
<evidence type="ECO:0000313" key="4">
    <source>
        <dbReference type="EMBL" id="GCE14509.1"/>
    </source>
</evidence>
<feature type="transmembrane region" description="Helical" evidence="2">
    <location>
        <begin position="150"/>
        <end position="166"/>
    </location>
</feature>
<evidence type="ECO:0000256" key="1">
    <source>
        <dbReference type="SAM" id="MobiDB-lite"/>
    </source>
</evidence>
<dbReference type="EMBL" id="BIFR01000002">
    <property type="protein sequence ID" value="GCE14509.1"/>
    <property type="molecule type" value="Genomic_DNA"/>
</dbReference>
<comment type="caution">
    <text evidence="4">The sequence shown here is derived from an EMBL/GenBank/DDBJ whole genome shotgun (WGS) entry which is preliminary data.</text>
</comment>
<organism evidence="4 5">
    <name type="scientific">Tengunoibacter tsumagoiensis</name>
    <dbReference type="NCBI Taxonomy" id="2014871"/>
    <lineage>
        <taxon>Bacteria</taxon>
        <taxon>Bacillati</taxon>
        <taxon>Chloroflexota</taxon>
        <taxon>Ktedonobacteria</taxon>
        <taxon>Ktedonobacterales</taxon>
        <taxon>Dictyobacteraceae</taxon>
        <taxon>Tengunoibacter</taxon>
    </lineage>
</organism>
<dbReference type="RefSeq" id="WP_126582076.1">
    <property type="nucleotide sequence ID" value="NZ_BIFR01000002.1"/>
</dbReference>
<protein>
    <recommendedName>
        <fullName evidence="3">HAMP domain-containing protein</fullName>
    </recommendedName>
</protein>
<feature type="transmembrane region" description="Helical" evidence="2">
    <location>
        <begin position="68"/>
        <end position="88"/>
    </location>
</feature>
<feature type="domain" description="HAMP" evidence="3">
    <location>
        <begin position="262"/>
        <end position="314"/>
    </location>
</feature>
<feature type="transmembrane region" description="Helical" evidence="2">
    <location>
        <begin position="208"/>
        <end position="228"/>
    </location>
</feature>
<dbReference type="Proteomes" id="UP000287352">
    <property type="component" value="Unassembled WGS sequence"/>
</dbReference>
<feature type="region of interest" description="Disordered" evidence="1">
    <location>
        <begin position="1"/>
        <end position="24"/>
    </location>
</feature>
<feature type="transmembrane region" description="Helical" evidence="2">
    <location>
        <begin position="94"/>
        <end position="111"/>
    </location>
</feature>
<evidence type="ECO:0000313" key="5">
    <source>
        <dbReference type="Proteomes" id="UP000287352"/>
    </source>
</evidence>
<dbReference type="GO" id="GO:0007165">
    <property type="term" value="P:signal transduction"/>
    <property type="evidence" value="ECO:0007669"/>
    <property type="project" value="InterPro"/>
</dbReference>
<keyword evidence="2" id="KW-0472">Membrane</keyword>
<feature type="transmembrane region" description="Helical" evidence="2">
    <location>
        <begin position="118"/>
        <end position="138"/>
    </location>
</feature>
<sequence length="361" mass="40288">MEAFPMAHSTPPSRPSGNTAPSFVPSPPPAPKNIFQRLWDWWSTTTGPRKENFEANIFAQEQLRRARLVSALLLLIVLVVALLVPSVYPSSPSIWIPIIILSVGGMIIALCNRAGYTTLSSVSYVLLIDIALTGFFYFKPTPALNSTNMTAFDLFIIAVLVGGVILPKRFIPWSGMLQILLISLIFFLRPKDATMIELIQIAGNPYVALMSTFVLHLVGTSLAWLHAWSVENALIRASQAEELAEAREELSQQASYTAKQKQRLEEGITSILETHRKVSAGNLAARAPVHEDHELWQIGHSLNLLLMRVQQQEQDYRVLQATCQEIEKCIQALDATRSGRQPVFPTCRTPLAQRLINNLRR</sequence>
<dbReference type="GO" id="GO:0016020">
    <property type="term" value="C:membrane"/>
    <property type="evidence" value="ECO:0007669"/>
    <property type="project" value="InterPro"/>
</dbReference>
<evidence type="ECO:0000256" key="2">
    <source>
        <dbReference type="SAM" id="Phobius"/>
    </source>
</evidence>
<keyword evidence="2" id="KW-0812">Transmembrane</keyword>
<dbReference type="OrthoDB" id="152627at2"/>
<proteinExistence type="predicted"/>
<evidence type="ECO:0000259" key="3">
    <source>
        <dbReference type="PROSITE" id="PS50885"/>
    </source>
</evidence>